<keyword evidence="9" id="KW-1133">Transmembrane helix</keyword>
<dbReference type="Proteomes" id="UP000317982">
    <property type="component" value="Unassembled WGS sequence"/>
</dbReference>
<feature type="transmembrane region" description="Helical" evidence="9">
    <location>
        <begin position="126"/>
        <end position="146"/>
    </location>
</feature>
<dbReference type="Gene3D" id="3.30.565.10">
    <property type="entry name" value="Histidine kinase-like ATPase, C-terminal domain"/>
    <property type="match status" value="1"/>
</dbReference>
<protein>
    <recommendedName>
        <fullName evidence="2">histidine kinase</fullName>
        <ecNumber evidence="2">2.7.13.3</ecNumber>
    </recommendedName>
</protein>
<name>A0A545AV95_9ACTN</name>
<dbReference type="InterPro" id="IPR050482">
    <property type="entry name" value="Sensor_HK_TwoCompSys"/>
</dbReference>
<keyword evidence="9" id="KW-0812">Transmembrane</keyword>
<dbReference type="GO" id="GO:0046983">
    <property type="term" value="F:protein dimerization activity"/>
    <property type="evidence" value="ECO:0007669"/>
    <property type="project" value="InterPro"/>
</dbReference>
<dbReference type="InterPro" id="IPR011712">
    <property type="entry name" value="Sig_transdc_His_kin_sub3_dim/P"/>
</dbReference>
<evidence type="ECO:0000256" key="6">
    <source>
        <dbReference type="ARBA" id="ARBA00022777"/>
    </source>
</evidence>
<gene>
    <name evidence="12" type="ORF">FL583_09015</name>
</gene>
<dbReference type="OrthoDB" id="227596at2"/>
<dbReference type="CDD" id="cd16917">
    <property type="entry name" value="HATPase_UhpB-NarQ-NarX-like"/>
    <property type="match status" value="1"/>
</dbReference>
<evidence type="ECO:0000259" key="11">
    <source>
        <dbReference type="Pfam" id="PF07730"/>
    </source>
</evidence>
<keyword evidence="5" id="KW-0547">Nucleotide-binding</keyword>
<evidence type="ECO:0000313" key="12">
    <source>
        <dbReference type="EMBL" id="TQS45234.1"/>
    </source>
</evidence>
<evidence type="ECO:0000259" key="10">
    <source>
        <dbReference type="Pfam" id="PF02518"/>
    </source>
</evidence>
<dbReference type="EMBL" id="VIRS01000005">
    <property type="protein sequence ID" value="TQS45234.1"/>
    <property type="molecule type" value="Genomic_DNA"/>
</dbReference>
<feature type="transmembrane region" description="Helical" evidence="9">
    <location>
        <begin position="38"/>
        <end position="57"/>
    </location>
</feature>
<accession>A0A545AV95</accession>
<dbReference type="GO" id="GO:0005524">
    <property type="term" value="F:ATP binding"/>
    <property type="evidence" value="ECO:0007669"/>
    <property type="project" value="UniProtKB-KW"/>
</dbReference>
<keyword evidence="8" id="KW-0902">Two-component regulatory system</keyword>
<evidence type="ECO:0000256" key="9">
    <source>
        <dbReference type="SAM" id="Phobius"/>
    </source>
</evidence>
<dbReference type="InterPro" id="IPR003594">
    <property type="entry name" value="HATPase_dom"/>
</dbReference>
<evidence type="ECO:0000313" key="13">
    <source>
        <dbReference type="Proteomes" id="UP000317982"/>
    </source>
</evidence>
<keyword evidence="3" id="KW-0597">Phosphoprotein</keyword>
<evidence type="ECO:0000256" key="7">
    <source>
        <dbReference type="ARBA" id="ARBA00022840"/>
    </source>
</evidence>
<evidence type="ECO:0000256" key="2">
    <source>
        <dbReference type="ARBA" id="ARBA00012438"/>
    </source>
</evidence>
<evidence type="ECO:0000256" key="1">
    <source>
        <dbReference type="ARBA" id="ARBA00000085"/>
    </source>
</evidence>
<feature type="domain" description="Signal transduction histidine kinase subgroup 3 dimerisation and phosphoacceptor" evidence="11">
    <location>
        <begin position="162"/>
        <end position="227"/>
    </location>
</feature>
<comment type="caution">
    <text evidence="12">The sequence shown here is derived from an EMBL/GenBank/DDBJ whole genome shotgun (WGS) entry which is preliminary data.</text>
</comment>
<keyword evidence="7" id="KW-0067">ATP-binding</keyword>
<evidence type="ECO:0000256" key="3">
    <source>
        <dbReference type="ARBA" id="ARBA00022553"/>
    </source>
</evidence>
<dbReference type="GO" id="GO:0016020">
    <property type="term" value="C:membrane"/>
    <property type="evidence" value="ECO:0007669"/>
    <property type="project" value="InterPro"/>
</dbReference>
<keyword evidence="4" id="KW-0808">Transferase</keyword>
<dbReference type="Gene3D" id="1.20.5.1930">
    <property type="match status" value="1"/>
</dbReference>
<sequence length="360" mass="38184">MGVDGYSARLPARWRVALAVGSVVVTAPALTFGSGIPYASVLAVGSILVQAVALWWLPDRPSAATAVVLLVSAGLQVLYPTFGPGIAFVVLCTYAWLRPTPESLWIVAPAVAAICGPALARERWGFAAAWFGAVLLAWSWGALARARGARRVAEQRQAVLEERARIARELHDVLAHTVSVMVVQAAAADDVFEANPQQAREALRRTEQAGREALAELRIFLRSVRSDEDGDSPQPTLDDVDRLAATLGESGLRVDVRREGGGEPPRAVQLTAYRIVQEALTNTLRHSGAAAADVLLRIDESEVYVRVRDDGTAGGGTDGAGHGLLGMRERAGLLGGTVAAGPRPEGGFEVAARLPIRERS</sequence>
<feature type="domain" description="Histidine kinase/HSP90-like ATPase" evidence="10">
    <location>
        <begin position="269"/>
        <end position="357"/>
    </location>
</feature>
<dbReference type="InterPro" id="IPR036890">
    <property type="entry name" value="HATPase_C_sf"/>
</dbReference>
<evidence type="ECO:0000256" key="8">
    <source>
        <dbReference type="ARBA" id="ARBA00023012"/>
    </source>
</evidence>
<dbReference type="PANTHER" id="PTHR24421:SF10">
    <property type="entry name" value="NITRATE_NITRITE SENSOR PROTEIN NARQ"/>
    <property type="match status" value="1"/>
</dbReference>
<dbReference type="SUPFAM" id="SSF55874">
    <property type="entry name" value="ATPase domain of HSP90 chaperone/DNA topoisomerase II/histidine kinase"/>
    <property type="match status" value="1"/>
</dbReference>
<evidence type="ECO:0000256" key="4">
    <source>
        <dbReference type="ARBA" id="ARBA00022679"/>
    </source>
</evidence>
<evidence type="ECO:0000256" key="5">
    <source>
        <dbReference type="ARBA" id="ARBA00022741"/>
    </source>
</evidence>
<feature type="transmembrane region" description="Helical" evidence="9">
    <location>
        <begin position="104"/>
        <end position="120"/>
    </location>
</feature>
<keyword evidence="9" id="KW-0472">Membrane</keyword>
<keyword evidence="13" id="KW-1185">Reference proteome</keyword>
<dbReference type="PANTHER" id="PTHR24421">
    <property type="entry name" value="NITRATE/NITRITE SENSOR PROTEIN NARX-RELATED"/>
    <property type="match status" value="1"/>
</dbReference>
<organism evidence="12 13">
    <name type="scientific">Cryptosporangium phraense</name>
    <dbReference type="NCBI Taxonomy" id="2593070"/>
    <lineage>
        <taxon>Bacteria</taxon>
        <taxon>Bacillati</taxon>
        <taxon>Actinomycetota</taxon>
        <taxon>Actinomycetes</taxon>
        <taxon>Cryptosporangiales</taxon>
        <taxon>Cryptosporangiaceae</taxon>
        <taxon>Cryptosporangium</taxon>
    </lineage>
</organism>
<proteinExistence type="predicted"/>
<feature type="transmembrane region" description="Helical" evidence="9">
    <location>
        <begin position="12"/>
        <end position="31"/>
    </location>
</feature>
<comment type="catalytic activity">
    <reaction evidence="1">
        <text>ATP + protein L-histidine = ADP + protein N-phospho-L-histidine.</text>
        <dbReference type="EC" id="2.7.13.3"/>
    </reaction>
</comment>
<dbReference type="GO" id="GO:0000155">
    <property type="term" value="F:phosphorelay sensor kinase activity"/>
    <property type="evidence" value="ECO:0007669"/>
    <property type="project" value="InterPro"/>
</dbReference>
<dbReference type="InParanoid" id="A0A545AV95"/>
<dbReference type="Pfam" id="PF02518">
    <property type="entry name" value="HATPase_c"/>
    <property type="match status" value="1"/>
</dbReference>
<dbReference type="EC" id="2.7.13.3" evidence="2"/>
<keyword evidence="6 12" id="KW-0418">Kinase</keyword>
<dbReference type="Pfam" id="PF07730">
    <property type="entry name" value="HisKA_3"/>
    <property type="match status" value="1"/>
</dbReference>
<dbReference type="AlphaFoldDB" id="A0A545AV95"/>
<reference evidence="12 13" key="1">
    <citation type="submission" date="2019-07" db="EMBL/GenBank/DDBJ databases">
        <title>Cryptosporangium phraense sp. nov., isolated from plant litter.</title>
        <authorList>
            <person name="Suriyachadkun C."/>
        </authorList>
    </citation>
    <scope>NUCLEOTIDE SEQUENCE [LARGE SCALE GENOMIC DNA]</scope>
    <source>
        <strain evidence="12 13">A-T 5661</strain>
    </source>
</reference>
<feature type="transmembrane region" description="Helical" evidence="9">
    <location>
        <begin position="77"/>
        <end position="97"/>
    </location>
</feature>